<dbReference type="EMBL" id="MU274911">
    <property type="protein sequence ID" value="KAI0089304.1"/>
    <property type="molecule type" value="Genomic_DNA"/>
</dbReference>
<protein>
    <submittedName>
        <fullName evidence="1">GroES-like protein</fullName>
    </submittedName>
</protein>
<gene>
    <name evidence="1" type="ORF">BDY19DRAFT_1005825</name>
</gene>
<accession>A0ACB8U5C5</accession>
<proteinExistence type="predicted"/>
<sequence length="379" mass="40592">MQAAVHTANSNNLKIVSDFEIPKPKPNQVVIQVQASGVCHSDVYFLSIFPDDPREYIMGHEVTGVAVNLGHNVKHIKKGKRYCVLALGGCVSCFAKENGVTITPGEDINTEFNSLPYLGLGGNGGHAEYVVTDAKFLVPVPDNVPAEYAAVAADAGTTAWHAVKKTAGVKKGEKVLITGIGGLGLFAVQYAVYLGAEVYAVDMRPSSRELAIKYGAKQAFSLPELDAALAKGFSADVAIDFVSTDITLSKEYSAVSKVSINSGLSHNGRIVLVGIGDQVLAIKAFSGFLSAVHIMFSLYGTEDDLAEVLDLISKGHITPVVEKHPLHEANQVYDDLRANRILSRAPYRPIPVLVFILNCYETLIKQPFGANVLAKHVSS</sequence>
<comment type="caution">
    <text evidence="1">The sequence shown here is derived from an EMBL/GenBank/DDBJ whole genome shotgun (WGS) entry which is preliminary data.</text>
</comment>
<name>A0ACB8U5C5_9APHY</name>
<organism evidence="1 2">
    <name type="scientific">Irpex rosettiformis</name>
    <dbReference type="NCBI Taxonomy" id="378272"/>
    <lineage>
        <taxon>Eukaryota</taxon>
        <taxon>Fungi</taxon>
        <taxon>Dikarya</taxon>
        <taxon>Basidiomycota</taxon>
        <taxon>Agaricomycotina</taxon>
        <taxon>Agaricomycetes</taxon>
        <taxon>Polyporales</taxon>
        <taxon>Irpicaceae</taxon>
        <taxon>Irpex</taxon>
    </lineage>
</organism>
<reference evidence="1" key="1">
    <citation type="journal article" date="2021" name="Environ. Microbiol.">
        <title>Gene family expansions and transcriptome signatures uncover fungal adaptations to wood decay.</title>
        <authorList>
            <person name="Hage H."/>
            <person name="Miyauchi S."/>
            <person name="Viragh M."/>
            <person name="Drula E."/>
            <person name="Min B."/>
            <person name="Chaduli D."/>
            <person name="Navarro D."/>
            <person name="Favel A."/>
            <person name="Norest M."/>
            <person name="Lesage-Meessen L."/>
            <person name="Balint B."/>
            <person name="Merenyi Z."/>
            <person name="de Eugenio L."/>
            <person name="Morin E."/>
            <person name="Martinez A.T."/>
            <person name="Baldrian P."/>
            <person name="Stursova M."/>
            <person name="Martinez M.J."/>
            <person name="Novotny C."/>
            <person name="Magnuson J.K."/>
            <person name="Spatafora J.W."/>
            <person name="Maurice S."/>
            <person name="Pangilinan J."/>
            <person name="Andreopoulos W."/>
            <person name="LaButti K."/>
            <person name="Hundley H."/>
            <person name="Na H."/>
            <person name="Kuo A."/>
            <person name="Barry K."/>
            <person name="Lipzen A."/>
            <person name="Henrissat B."/>
            <person name="Riley R."/>
            <person name="Ahrendt S."/>
            <person name="Nagy L.G."/>
            <person name="Grigoriev I.V."/>
            <person name="Martin F."/>
            <person name="Rosso M.N."/>
        </authorList>
    </citation>
    <scope>NUCLEOTIDE SEQUENCE</scope>
    <source>
        <strain evidence="1">CBS 384.51</strain>
    </source>
</reference>
<evidence type="ECO:0000313" key="2">
    <source>
        <dbReference type="Proteomes" id="UP001055072"/>
    </source>
</evidence>
<dbReference type="Proteomes" id="UP001055072">
    <property type="component" value="Unassembled WGS sequence"/>
</dbReference>
<keyword evidence="2" id="KW-1185">Reference proteome</keyword>
<evidence type="ECO:0000313" key="1">
    <source>
        <dbReference type="EMBL" id="KAI0089304.1"/>
    </source>
</evidence>